<dbReference type="InterPro" id="IPR013362">
    <property type="entry name" value="Pilus_4_PilV"/>
</dbReference>
<name>A0A401J9Y5_9PROT</name>
<protein>
    <submittedName>
        <fullName evidence="2">Type IV fimbrial biogenesis protein PilV</fullName>
    </submittedName>
</protein>
<evidence type="ECO:0000313" key="3">
    <source>
        <dbReference type="Proteomes" id="UP000286806"/>
    </source>
</evidence>
<comment type="caution">
    <text evidence="2">The sequence shown here is derived from an EMBL/GenBank/DDBJ whole genome shotgun (WGS) entry which is preliminary data.</text>
</comment>
<keyword evidence="3" id="KW-1185">Reference proteome</keyword>
<dbReference type="AlphaFoldDB" id="A0A401J9Y5"/>
<dbReference type="NCBIfam" id="TIGR02523">
    <property type="entry name" value="type_IV_pilV"/>
    <property type="match status" value="1"/>
</dbReference>
<dbReference type="Pfam" id="PF22150">
    <property type="entry name" value="Tt1218-like"/>
    <property type="match status" value="1"/>
</dbReference>
<accession>A0A401J9Y5</accession>
<sequence>MLEVLVAILVLSIGLLGLAGLQALALKNNQNSLYRTIATQQAFDMADRMRANFVGRQAGQYDAISSTPVDPGCISTFCSTTNLATYDAFAWNTANAALLPSGAGTVSKSGNVYTITISWVERDTPGAPGVAADGTVTKSFVTRIIP</sequence>
<dbReference type="EMBL" id="BGOW01000002">
    <property type="protein sequence ID" value="GBL44472.1"/>
    <property type="molecule type" value="Genomic_DNA"/>
</dbReference>
<evidence type="ECO:0000313" key="2">
    <source>
        <dbReference type="EMBL" id="GBL44472.1"/>
    </source>
</evidence>
<feature type="domain" description="Type IV pilin Tt1218-like" evidence="1">
    <location>
        <begin position="21"/>
        <end position="88"/>
    </location>
</feature>
<organism evidence="2 3">
    <name type="scientific">Sulfuriferula multivorans</name>
    <dbReference type="NCBI Taxonomy" id="1559896"/>
    <lineage>
        <taxon>Bacteria</taxon>
        <taxon>Pseudomonadati</taxon>
        <taxon>Pseudomonadota</taxon>
        <taxon>Betaproteobacteria</taxon>
        <taxon>Nitrosomonadales</taxon>
        <taxon>Sulfuricellaceae</taxon>
        <taxon>Sulfuriferula</taxon>
    </lineage>
</organism>
<gene>
    <name evidence="2" type="ORF">SFMTTN_0268</name>
</gene>
<proteinExistence type="predicted"/>
<dbReference type="InterPro" id="IPR054402">
    <property type="entry name" value="Tt1218-like_dom"/>
</dbReference>
<evidence type="ECO:0000259" key="1">
    <source>
        <dbReference type="Pfam" id="PF22150"/>
    </source>
</evidence>
<dbReference type="Proteomes" id="UP000286806">
    <property type="component" value="Unassembled WGS sequence"/>
</dbReference>
<reference evidence="2 3" key="1">
    <citation type="journal article" date="2019" name="Front. Microbiol.">
        <title>Genomes of Neutrophilic Sulfur-Oxidizing Chemolithoautotrophs Representing 9 Proteobacterial Species From 8 Genera.</title>
        <authorList>
            <person name="Watanabe T."/>
            <person name="Kojima H."/>
            <person name="Umezawa K."/>
            <person name="Hori C."/>
            <person name="Takasuka T.E."/>
            <person name="Kato Y."/>
            <person name="Fukui M."/>
        </authorList>
    </citation>
    <scope>NUCLEOTIDE SEQUENCE [LARGE SCALE GENOMIC DNA]</scope>
    <source>
        <strain evidence="2 3">TTN</strain>
    </source>
</reference>